<keyword evidence="16" id="KW-1185">Reference proteome</keyword>
<evidence type="ECO:0000259" key="14">
    <source>
        <dbReference type="Pfam" id="PF01292"/>
    </source>
</evidence>
<evidence type="ECO:0000256" key="7">
    <source>
        <dbReference type="ARBA" id="ARBA00022723"/>
    </source>
</evidence>
<feature type="transmembrane region" description="Helical" evidence="13">
    <location>
        <begin position="21"/>
        <end position="43"/>
    </location>
</feature>
<evidence type="ECO:0000256" key="13">
    <source>
        <dbReference type="SAM" id="Phobius"/>
    </source>
</evidence>
<comment type="cofactor">
    <cofactor evidence="1">
        <name>heme b</name>
        <dbReference type="ChEBI" id="CHEBI:60344"/>
    </cofactor>
</comment>
<protein>
    <submittedName>
        <fullName evidence="15">Cytochrome B</fullName>
    </submittedName>
</protein>
<keyword evidence="6 13" id="KW-0812">Transmembrane</keyword>
<evidence type="ECO:0000256" key="6">
    <source>
        <dbReference type="ARBA" id="ARBA00022692"/>
    </source>
</evidence>
<evidence type="ECO:0000256" key="2">
    <source>
        <dbReference type="ARBA" id="ARBA00004651"/>
    </source>
</evidence>
<keyword evidence="8" id="KW-0249">Electron transport</keyword>
<dbReference type="InterPro" id="IPR016174">
    <property type="entry name" value="Di-haem_cyt_TM"/>
</dbReference>
<evidence type="ECO:0000256" key="1">
    <source>
        <dbReference type="ARBA" id="ARBA00001970"/>
    </source>
</evidence>
<dbReference type="PANTHER" id="PTHR30529:SF1">
    <property type="entry name" value="CYTOCHROME B561 HOMOLOG 2"/>
    <property type="match status" value="1"/>
</dbReference>
<feature type="transmembrane region" description="Helical" evidence="13">
    <location>
        <begin position="156"/>
        <end position="173"/>
    </location>
</feature>
<dbReference type="Pfam" id="PF01292">
    <property type="entry name" value="Ni_hydr_CYTB"/>
    <property type="match status" value="1"/>
</dbReference>
<comment type="subcellular location">
    <subcellularLocation>
        <location evidence="2">Cell membrane</location>
        <topology evidence="2">Multi-pass membrane protein</topology>
    </subcellularLocation>
</comment>
<evidence type="ECO:0000256" key="11">
    <source>
        <dbReference type="ARBA" id="ARBA00023136"/>
    </source>
</evidence>
<keyword evidence="11 13" id="KW-0472">Membrane</keyword>
<dbReference type="GO" id="GO:0005886">
    <property type="term" value="C:plasma membrane"/>
    <property type="evidence" value="ECO:0007669"/>
    <property type="project" value="UniProtKB-SubCell"/>
</dbReference>
<keyword evidence="4" id="KW-1003">Cell membrane</keyword>
<dbReference type="EMBL" id="QFFF01000001">
    <property type="protein sequence ID" value="PWG01854.1"/>
    <property type="molecule type" value="Genomic_DNA"/>
</dbReference>
<evidence type="ECO:0000256" key="10">
    <source>
        <dbReference type="ARBA" id="ARBA00023004"/>
    </source>
</evidence>
<keyword evidence="3" id="KW-0813">Transport</keyword>
<feature type="domain" description="Cytochrome b561 bacterial/Ni-hydrogenase" evidence="14">
    <location>
        <begin position="17"/>
        <end position="181"/>
    </location>
</feature>
<gene>
    <name evidence="15" type="ORF">DF286_02420</name>
</gene>
<dbReference type="GO" id="GO:0022904">
    <property type="term" value="P:respiratory electron transport chain"/>
    <property type="evidence" value="ECO:0007669"/>
    <property type="project" value="InterPro"/>
</dbReference>
<comment type="similarity">
    <text evidence="12">Belongs to the cytochrome b561 family.</text>
</comment>
<evidence type="ECO:0000313" key="16">
    <source>
        <dbReference type="Proteomes" id="UP000245916"/>
    </source>
</evidence>
<dbReference type="AlphaFoldDB" id="A0A2U2J0I7"/>
<organism evidence="15 16">
    <name type="scientific">Allosphingosinicella humi</name>
    <dbReference type="NCBI Taxonomy" id="2068657"/>
    <lineage>
        <taxon>Bacteria</taxon>
        <taxon>Pseudomonadati</taxon>
        <taxon>Pseudomonadota</taxon>
        <taxon>Alphaproteobacteria</taxon>
        <taxon>Sphingomonadales</taxon>
        <taxon>Sphingomonadaceae</taxon>
        <taxon>Allosphingosinicella</taxon>
    </lineage>
</organism>
<evidence type="ECO:0000256" key="12">
    <source>
        <dbReference type="ARBA" id="ARBA00037975"/>
    </source>
</evidence>
<dbReference type="PANTHER" id="PTHR30529">
    <property type="entry name" value="CYTOCHROME B561"/>
    <property type="match status" value="1"/>
</dbReference>
<feature type="transmembrane region" description="Helical" evidence="13">
    <location>
        <begin position="55"/>
        <end position="76"/>
    </location>
</feature>
<evidence type="ECO:0000256" key="4">
    <source>
        <dbReference type="ARBA" id="ARBA00022475"/>
    </source>
</evidence>
<dbReference type="Proteomes" id="UP000245916">
    <property type="component" value="Unassembled WGS sequence"/>
</dbReference>
<feature type="transmembrane region" description="Helical" evidence="13">
    <location>
        <begin position="103"/>
        <end position="123"/>
    </location>
</feature>
<dbReference type="Gene3D" id="1.20.950.20">
    <property type="entry name" value="Transmembrane di-heme cytochromes, Chain C"/>
    <property type="match status" value="1"/>
</dbReference>
<comment type="caution">
    <text evidence="15">The sequence shown here is derived from an EMBL/GenBank/DDBJ whole genome shotgun (WGS) entry which is preliminary data.</text>
</comment>
<evidence type="ECO:0000256" key="5">
    <source>
        <dbReference type="ARBA" id="ARBA00022617"/>
    </source>
</evidence>
<evidence type="ECO:0000256" key="8">
    <source>
        <dbReference type="ARBA" id="ARBA00022982"/>
    </source>
</evidence>
<keyword evidence="5" id="KW-0349">Heme</keyword>
<accession>A0A2U2J0I7</accession>
<evidence type="ECO:0000256" key="3">
    <source>
        <dbReference type="ARBA" id="ARBA00022448"/>
    </source>
</evidence>
<keyword evidence="10" id="KW-0408">Iron</keyword>
<proteinExistence type="inferred from homology"/>
<reference evidence="15 16" key="1">
    <citation type="submission" date="2018-05" db="EMBL/GenBank/DDBJ databases">
        <title>Genome of Sphingosinicella humi QZX222.</title>
        <authorList>
            <person name="Qiao Z."/>
            <person name="Wang G."/>
        </authorList>
    </citation>
    <scope>NUCLEOTIDE SEQUENCE [LARGE SCALE GENOMIC DNA]</scope>
    <source>
        <strain evidence="15 16">QZX222</strain>
    </source>
</reference>
<keyword evidence="7" id="KW-0479">Metal-binding</keyword>
<dbReference type="GO" id="GO:0046872">
    <property type="term" value="F:metal ion binding"/>
    <property type="evidence" value="ECO:0007669"/>
    <property type="project" value="UniProtKB-KW"/>
</dbReference>
<dbReference type="RefSeq" id="WP_109269993.1">
    <property type="nucleotide sequence ID" value="NZ_QFFF01000001.1"/>
</dbReference>
<sequence length="202" mass="22541">MTTTVPEAVPQPETILRYNNVAAAIHWLTVVLLLTQVYVGFTFHNMERGPERAEWFTWHKTIGATILVLSLIRLAWRLAHKPPPFPVELPRWERIAAVWNHRAFYVLLIVLPLTGLLTVSGGANEATTRLVGGIPLPLIPGISEALGDTFGGIHELLVRVTIALIVIHVLAALKHQFVDHSRAEGRMPPFRERDRTPTAPVN</sequence>
<dbReference type="GO" id="GO:0020037">
    <property type="term" value="F:heme binding"/>
    <property type="evidence" value="ECO:0007669"/>
    <property type="project" value="TreeGrafter"/>
</dbReference>
<evidence type="ECO:0000313" key="15">
    <source>
        <dbReference type="EMBL" id="PWG01854.1"/>
    </source>
</evidence>
<dbReference type="InterPro" id="IPR011577">
    <property type="entry name" value="Cyt_b561_bac/Ni-Hgenase"/>
</dbReference>
<evidence type="ECO:0000256" key="9">
    <source>
        <dbReference type="ARBA" id="ARBA00022989"/>
    </source>
</evidence>
<keyword evidence="9 13" id="KW-1133">Transmembrane helix</keyword>
<dbReference type="SUPFAM" id="SSF81342">
    <property type="entry name" value="Transmembrane di-heme cytochromes"/>
    <property type="match status" value="1"/>
</dbReference>
<name>A0A2U2J0I7_9SPHN</name>
<dbReference type="OrthoDB" id="1247465at2"/>
<dbReference type="GO" id="GO:0009055">
    <property type="term" value="F:electron transfer activity"/>
    <property type="evidence" value="ECO:0007669"/>
    <property type="project" value="InterPro"/>
</dbReference>
<dbReference type="InterPro" id="IPR052168">
    <property type="entry name" value="Cytochrome_b561_oxidase"/>
</dbReference>